<dbReference type="RefSeq" id="WP_165193029.1">
    <property type="nucleotide sequence ID" value="NZ_CP106738.1"/>
</dbReference>
<dbReference type="EMBL" id="CP106738">
    <property type="protein sequence ID" value="UXX83087.1"/>
    <property type="molecule type" value="Genomic_DNA"/>
</dbReference>
<gene>
    <name evidence="1" type="ORF">N7U68_18735</name>
</gene>
<dbReference type="Proteomes" id="UP001064087">
    <property type="component" value="Chromosome"/>
</dbReference>
<keyword evidence="2" id="KW-1185">Reference proteome</keyword>
<sequence>MLETQTYEIDVKSVDVTEAQNGSGSVRITYRGRDTEKTVTERFASSEFRDVFECCQGIARAIMESEFHPNSGVSFEFKLVDEEGISIWHTSPNNFLKMPLRMNMDWTCNHLQNNFKSYTTLGVVEVPEEFHLVEGRMPTPKLVELLMDSMISGLEFIGLMFLQREHMGQAHEDVQHTG</sequence>
<name>A0ABY6DAB2_9RHOB</name>
<organism evidence="1 2">
    <name type="scientific">Roseovarius pelagicus</name>
    <dbReference type="NCBI Taxonomy" id="2980108"/>
    <lineage>
        <taxon>Bacteria</taxon>
        <taxon>Pseudomonadati</taxon>
        <taxon>Pseudomonadota</taxon>
        <taxon>Alphaproteobacteria</taxon>
        <taxon>Rhodobacterales</taxon>
        <taxon>Roseobacteraceae</taxon>
        <taxon>Roseovarius</taxon>
    </lineage>
</organism>
<evidence type="ECO:0000313" key="2">
    <source>
        <dbReference type="Proteomes" id="UP001064087"/>
    </source>
</evidence>
<reference evidence="1" key="1">
    <citation type="submission" date="2022-10" db="EMBL/GenBank/DDBJ databases">
        <title>Roseovarius pelagicus sp. nov., isolated from Arctic seawater.</title>
        <authorList>
            <person name="Hong Y.W."/>
            <person name="Hwang C.Y."/>
        </authorList>
    </citation>
    <scope>NUCLEOTIDE SEQUENCE</scope>
    <source>
        <strain evidence="1">HL-MP18</strain>
    </source>
</reference>
<evidence type="ECO:0000313" key="1">
    <source>
        <dbReference type="EMBL" id="UXX83087.1"/>
    </source>
</evidence>
<proteinExistence type="predicted"/>
<accession>A0ABY6DAB2</accession>
<protein>
    <submittedName>
        <fullName evidence="1">Uncharacterized protein</fullName>
    </submittedName>
</protein>